<dbReference type="EMBL" id="JARJCN010000008">
    <property type="protein sequence ID" value="KAJ7098576.1"/>
    <property type="molecule type" value="Genomic_DNA"/>
</dbReference>
<evidence type="ECO:0000313" key="2">
    <source>
        <dbReference type="EMBL" id="KAJ7098576.1"/>
    </source>
</evidence>
<keyword evidence="1" id="KW-1133">Transmembrane helix</keyword>
<sequence length="255" mass="27703">MSRIAKYASLVITLVGAVTHSYLALQLASAWRTLRLLVAENELDAWKLDGLKVLWGLLAAYLLAAAFVSFVGFCGVLRNKPTHVRLYRDCSLADLAFTAFLTALAAYAAWAPGRSVCEELARQPELAQLLTLLASDEACERSLERTAAALLAGMLVLTVVRLHFLLAVSTHYRHMLAAGGHGVAHSIRLLPLPPNVNAAEVVYAPVHAPAGSVLARGGAAEVWIAFKYMMIVILYQLLVFRVMRGRKKRDAGRAA</sequence>
<evidence type="ECO:0000256" key="1">
    <source>
        <dbReference type="SAM" id="Phobius"/>
    </source>
</evidence>
<proteinExistence type="predicted"/>
<dbReference type="EMBL" id="JARJCN010000008">
    <property type="protein sequence ID" value="KAJ7098579.1"/>
    <property type="molecule type" value="Genomic_DNA"/>
</dbReference>
<keyword evidence="1" id="KW-0472">Membrane</keyword>
<feature type="transmembrane region" description="Helical" evidence="1">
    <location>
        <begin position="147"/>
        <end position="166"/>
    </location>
</feature>
<reference evidence="3" key="1">
    <citation type="submission" date="2023-03" db="EMBL/GenBank/DDBJ databases">
        <title>Massive genome expansion in bonnet fungi (Mycena s.s.) driven by repeated elements and novel gene families across ecological guilds.</title>
        <authorList>
            <consortium name="Lawrence Berkeley National Laboratory"/>
            <person name="Harder C.B."/>
            <person name="Miyauchi S."/>
            <person name="Viragh M."/>
            <person name="Kuo A."/>
            <person name="Thoen E."/>
            <person name="Andreopoulos B."/>
            <person name="Lu D."/>
            <person name="Skrede I."/>
            <person name="Drula E."/>
            <person name="Henrissat B."/>
            <person name="Morin E."/>
            <person name="Kohler A."/>
            <person name="Barry K."/>
            <person name="LaButti K."/>
            <person name="Morin E."/>
            <person name="Salamov A."/>
            <person name="Lipzen A."/>
            <person name="Mereny Z."/>
            <person name="Hegedus B."/>
            <person name="Baldrian P."/>
            <person name="Stursova M."/>
            <person name="Weitz H."/>
            <person name="Taylor A."/>
            <person name="Grigoriev I.V."/>
            <person name="Nagy L.G."/>
            <person name="Martin F."/>
            <person name="Kauserud H."/>
        </authorList>
    </citation>
    <scope>NUCLEOTIDE SEQUENCE</scope>
    <source>
        <strain evidence="3">CBHHK173m</strain>
    </source>
</reference>
<feature type="transmembrane region" description="Helical" evidence="1">
    <location>
        <begin position="54"/>
        <end position="77"/>
    </location>
</feature>
<gene>
    <name evidence="2" type="ORF">B0H15DRAFT_928053</name>
    <name evidence="3" type="ORF">B0H15DRAFT_928055</name>
</gene>
<keyword evidence="1" id="KW-0812">Transmembrane</keyword>
<accession>A0AAD6UFE3</accession>
<dbReference type="Proteomes" id="UP001222325">
    <property type="component" value="Unassembled WGS sequence"/>
</dbReference>
<comment type="caution">
    <text evidence="3">The sequence shown here is derived from an EMBL/GenBank/DDBJ whole genome shotgun (WGS) entry which is preliminary data.</text>
</comment>
<evidence type="ECO:0000313" key="3">
    <source>
        <dbReference type="EMBL" id="KAJ7098579.1"/>
    </source>
</evidence>
<keyword evidence="4" id="KW-1185">Reference proteome</keyword>
<evidence type="ECO:0000313" key="4">
    <source>
        <dbReference type="Proteomes" id="UP001222325"/>
    </source>
</evidence>
<feature type="transmembrane region" description="Helical" evidence="1">
    <location>
        <begin position="222"/>
        <end position="243"/>
    </location>
</feature>
<organism evidence="3 4">
    <name type="scientific">Mycena belliarum</name>
    <dbReference type="NCBI Taxonomy" id="1033014"/>
    <lineage>
        <taxon>Eukaryota</taxon>
        <taxon>Fungi</taxon>
        <taxon>Dikarya</taxon>
        <taxon>Basidiomycota</taxon>
        <taxon>Agaricomycotina</taxon>
        <taxon>Agaricomycetes</taxon>
        <taxon>Agaricomycetidae</taxon>
        <taxon>Agaricales</taxon>
        <taxon>Marasmiineae</taxon>
        <taxon>Mycenaceae</taxon>
        <taxon>Mycena</taxon>
    </lineage>
</organism>
<dbReference type="AlphaFoldDB" id="A0AAD6UFE3"/>
<name>A0AAD6UFE3_9AGAR</name>
<protein>
    <submittedName>
        <fullName evidence="3">Uncharacterized protein</fullName>
    </submittedName>
</protein>